<organism evidence="2 3">
    <name type="scientific">Parabacteroides acidifaciens</name>
    <dbReference type="NCBI Taxonomy" id="2290935"/>
    <lineage>
        <taxon>Bacteria</taxon>
        <taxon>Pseudomonadati</taxon>
        <taxon>Bacteroidota</taxon>
        <taxon>Bacteroidia</taxon>
        <taxon>Bacteroidales</taxon>
        <taxon>Tannerellaceae</taxon>
        <taxon>Parabacteroides</taxon>
    </lineage>
</organism>
<evidence type="ECO:0000313" key="2">
    <source>
        <dbReference type="EMBL" id="RDU51134.1"/>
    </source>
</evidence>
<sequence length="118" mass="13720">MESVYKQQLLDAGTNVDKALDRFMGSEALYDKFLLKFIQDTCYKQLEECIKTGNATEAFMQAHTMKGIAGNLEFESLLEVLVPMTEQLRRGDMTMIKEEQEELKLRYEKLYAVIKENH</sequence>
<evidence type="ECO:0000313" key="3">
    <source>
        <dbReference type="Proteomes" id="UP000256321"/>
    </source>
</evidence>
<dbReference type="Gene3D" id="1.20.120.160">
    <property type="entry name" value="HPT domain"/>
    <property type="match status" value="1"/>
</dbReference>
<dbReference type="InterPro" id="IPR008207">
    <property type="entry name" value="Sig_transdc_His_kin_Hpt_dom"/>
</dbReference>
<proteinExistence type="predicted"/>
<dbReference type="InterPro" id="IPR036641">
    <property type="entry name" value="HPT_dom_sf"/>
</dbReference>
<dbReference type="AlphaFoldDB" id="A0A3D8HJH5"/>
<dbReference type="SUPFAM" id="SSF47226">
    <property type="entry name" value="Histidine-containing phosphotransfer domain, HPT domain"/>
    <property type="match status" value="1"/>
</dbReference>
<reference evidence="2 3" key="1">
    <citation type="submission" date="2018-07" db="EMBL/GenBank/DDBJ databases">
        <title>Parabacteroides acidifaciens nov. sp., isolated from human feces.</title>
        <authorList>
            <person name="Wang Y.J."/>
        </authorList>
    </citation>
    <scope>NUCLEOTIDE SEQUENCE [LARGE SCALE GENOMIC DNA]</scope>
    <source>
        <strain evidence="2 3">426-9</strain>
    </source>
</reference>
<evidence type="ECO:0000259" key="1">
    <source>
        <dbReference type="Pfam" id="PF01627"/>
    </source>
</evidence>
<dbReference type="GO" id="GO:0004672">
    <property type="term" value="F:protein kinase activity"/>
    <property type="evidence" value="ECO:0007669"/>
    <property type="project" value="UniProtKB-ARBA"/>
</dbReference>
<feature type="domain" description="HPt" evidence="1">
    <location>
        <begin position="42"/>
        <end position="110"/>
    </location>
</feature>
<dbReference type="Proteomes" id="UP000256321">
    <property type="component" value="Unassembled WGS sequence"/>
</dbReference>
<dbReference type="EMBL" id="QREV01000001">
    <property type="protein sequence ID" value="RDU51134.1"/>
    <property type="molecule type" value="Genomic_DNA"/>
</dbReference>
<dbReference type="GO" id="GO:0000160">
    <property type="term" value="P:phosphorelay signal transduction system"/>
    <property type="evidence" value="ECO:0007669"/>
    <property type="project" value="InterPro"/>
</dbReference>
<dbReference type="Pfam" id="PF01627">
    <property type="entry name" value="Hpt"/>
    <property type="match status" value="1"/>
</dbReference>
<comment type="caution">
    <text evidence="2">The sequence shown here is derived from an EMBL/GenBank/DDBJ whole genome shotgun (WGS) entry which is preliminary data.</text>
</comment>
<accession>A0A3D8HJH5</accession>
<protein>
    <submittedName>
        <fullName evidence="2">Hpt domain-containing protein</fullName>
    </submittedName>
</protein>
<gene>
    <name evidence="2" type="ORF">DWU89_00440</name>
</gene>
<name>A0A3D8HJH5_9BACT</name>